<organism evidence="1 2">
    <name type="scientific">Catenulispora acidiphila (strain DSM 44928 / JCM 14897 / NBRC 102108 / NRRL B-24433 / ID139908)</name>
    <dbReference type="NCBI Taxonomy" id="479433"/>
    <lineage>
        <taxon>Bacteria</taxon>
        <taxon>Bacillati</taxon>
        <taxon>Actinomycetota</taxon>
        <taxon>Actinomycetes</taxon>
        <taxon>Catenulisporales</taxon>
        <taxon>Catenulisporaceae</taxon>
        <taxon>Catenulispora</taxon>
    </lineage>
</organism>
<gene>
    <name evidence="1" type="ordered locus">Caci_6137</name>
</gene>
<proteinExistence type="predicted"/>
<dbReference type="eggNOG" id="ENOG5033XBJ">
    <property type="taxonomic scope" value="Bacteria"/>
</dbReference>
<keyword evidence="2" id="KW-1185">Reference proteome</keyword>
<dbReference type="AlphaFoldDB" id="C7QIB4"/>
<name>C7QIB4_CATAD</name>
<dbReference type="STRING" id="479433.Caci_6137"/>
<accession>C7QIB4</accession>
<dbReference type="RefSeq" id="WP_015794720.1">
    <property type="nucleotide sequence ID" value="NC_013131.1"/>
</dbReference>
<dbReference type="InParanoid" id="C7QIB4"/>
<sequence>MRVEFVDAQPVDTVRGDARILIRPLNHEGGTILRLRRYLPHLSLLRYRDLARDGSALGSERDALILPNDDPRLIECEVTLPPEAETREYRLEWELNPEDHPQIGVSGGEMLLFRAYLLDRSEDGAEEIREQQLIRIQWVPPEDPSTAFHRWRTSARTPEPLREALQALLKAEVQTPRTCELCHARKDLDLLLAQDRVWECSTAPELEEIRRVVVLRELTGFERAFAGTLRTRHEHEYLSEQLAAARERRQARLAAYAPPGTEHVHGD</sequence>
<dbReference type="OrthoDB" id="5191654at2"/>
<dbReference type="EMBL" id="CP001700">
    <property type="protein sequence ID" value="ACU74991.1"/>
    <property type="molecule type" value="Genomic_DNA"/>
</dbReference>
<evidence type="ECO:0000313" key="1">
    <source>
        <dbReference type="EMBL" id="ACU74991.1"/>
    </source>
</evidence>
<dbReference type="HOGENOM" id="CLU_1040881_0_0_11"/>
<dbReference type="KEGG" id="cai:Caci_6137"/>
<reference evidence="1 2" key="1">
    <citation type="journal article" date="2009" name="Stand. Genomic Sci.">
        <title>Complete genome sequence of Catenulispora acidiphila type strain (ID 139908).</title>
        <authorList>
            <person name="Copeland A."/>
            <person name="Lapidus A."/>
            <person name="Glavina Del Rio T."/>
            <person name="Nolan M."/>
            <person name="Lucas S."/>
            <person name="Chen F."/>
            <person name="Tice H."/>
            <person name="Cheng J.F."/>
            <person name="Bruce D."/>
            <person name="Goodwin L."/>
            <person name="Pitluck S."/>
            <person name="Mikhailova N."/>
            <person name="Pati A."/>
            <person name="Ivanova N."/>
            <person name="Mavromatis K."/>
            <person name="Chen A."/>
            <person name="Palaniappan K."/>
            <person name="Chain P."/>
            <person name="Land M."/>
            <person name="Hauser L."/>
            <person name="Chang Y.J."/>
            <person name="Jeffries C.D."/>
            <person name="Chertkov O."/>
            <person name="Brettin T."/>
            <person name="Detter J.C."/>
            <person name="Han C."/>
            <person name="Ali Z."/>
            <person name="Tindall B.J."/>
            <person name="Goker M."/>
            <person name="Bristow J."/>
            <person name="Eisen J.A."/>
            <person name="Markowitz V."/>
            <person name="Hugenholtz P."/>
            <person name="Kyrpides N.C."/>
            <person name="Klenk H.P."/>
        </authorList>
    </citation>
    <scope>NUCLEOTIDE SEQUENCE [LARGE SCALE GENOMIC DNA]</scope>
    <source>
        <strain evidence="2">DSM 44928 / JCM 14897 / NBRC 102108 / NRRL B-24433 / ID139908</strain>
    </source>
</reference>
<dbReference type="Proteomes" id="UP000000851">
    <property type="component" value="Chromosome"/>
</dbReference>
<protein>
    <submittedName>
        <fullName evidence="1">Uncharacterized protein</fullName>
    </submittedName>
</protein>
<evidence type="ECO:0000313" key="2">
    <source>
        <dbReference type="Proteomes" id="UP000000851"/>
    </source>
</evidence>